<sequence length="362" mass="41779">MSTLKSANVKRRGDTILFDAAVLRKEIPFDEFVLSTSDCLKGGAIFWLIALVNRTRCTIEIQSDVSSRDGVGVVIKSGEEEILEIFRDDSDRTRYVTIYSNELPLVTLKEAIRVFTTEYYHYITYEEKEGNVFKYSVDFAGMTAWKTPLIEYYREFKSVYVILNSFYKPTKPYDLNNVKHNRFAGGKFDQSYPTEEYIIDSCETVTWKYILDNSTLKTFAEIDTALIGMQVDDAETTRLQNELAKFCDQTGLFYPLEQAICPKVVYRMRNALLYTNHRSIKLKDQFNETSVEISGELKYPHLFRPFAIDADSLTTLRSSTFDDCKVIVCSKLDSHAMQNAMKKYNIEFIMPRPDSSLQDLSL</sequence>
<comment type="caution">
    <text evidence="1">The sequence shown here is derived from an EMBL/GenBank/DDBJ whole genome shotgun (WGS) entry which is preliminary data.</text>
</comment>
<gene>
    <name evidence="1" type="ORF">LEM8419_00385</name>
</gene>
<dbReference type="EMBL" id="CAKLPZ010000001">
    <property type="protein sequence ID" value="CAH0999090.1"/>
    <property type="molecule type" value="Genomic_DNA"/>
</dbReference>
<accession>A0ABN8F4P2</accession>
<dbReference type="InterPro" id="IPR024250">
    <property type="entry name" value="DUF2711"/>
</dbReference>
<evidence type="ECO:0000313" key="2">
    <source>
        <dbReference type="Proteomes" id="UP000837803"/>
    </source>
</evidence>
<dbReference type="Pfam" id="PF10924">
    <property type="entry name" value="DUF2711"/>
    <property type="match status" value="1"/>
</dbReference>
<keyword evidence="2" id="KW-1185">Reference proteome</keyword>
<evidence type="ECO:0008006" key="3">
    <source>
        <dbReference type="Google" id="ProtNLM"/>
    </source>
</evidence>
<protein>
    <recommendedName>
        <fullName evidence="3">DUF2971 domain-containing protein</fullName>
    </recommendedName>
</protein>
<name>A0ABN8F4P2_9BACT</name>
<proteinExistence type="predicted"/>
<organism evidence="1 2">
    <name type="scientific">Neolewinella maritima</name>
    <dbReference type="NCBI Taxonomy" id="1383882"/>
    <lineage>
        <taxon>Bacteria</taxon>
        <taxon>Pseudomonadati</taxon>
        <taxon>Bacteroidota</taxon>
        <taxon>Saprospiria</taxon>
        <taxon>Saprospirales</taxon>
        <taxon>Lewinellaceae</taxon>
        <taxon>Neolewinella</taxon>
    </lineage>
</organism>
<reference evidence="1" key="1">
    <citation type="submission" date="2021-12" db="EMBL/GenBank/DDBJ databases">
        <authorList>
            <person name="Rodrigo-Torres L."/>
            <person name="Arahal R. D."/>
            <person name="Lucena T."/>
        </authorList>
    </citation>
    <scope>NUCLEOTIDE SEQUENCE</scope>
    <source>
        <strain evidence="1">CECT 8419</strain>
    </source>
</reference>
<evidence type="ECO:0000313" key="1">
    <source>
        <dbReference type="EMBL" id="CAH0999090.1"/>
    </source>
</evidence>
<dbReference type="Proteomes" id="UP000837803">
    <property type="component" value="Unassembled WGS sequence"/>
</dbReference>